<comment type="caution">
    <text evidence="5">The sequence shown here is derived from an EMBL/GenBank/DDBJ whole genome shotgun (WGS) entry which is preliminary data.</text>
</comment>
<organism evidence="5 6">
    <name type="scientific">Pseudolycoriella hygida</name>
    <dbReference type="NCBI Taxonomy" id="35572"/>
    <lineage>
        <taxon>Eukaryota</taxon>
        <taxon>Metazoa</taxon>
        <taxon>Ecdysozoa</taxon>
        <taxon>Arthropoda</taxon>
        <taxon>Hexapoda</taxon>
        <taxon>Insecta</taxon>
        <taxon>Pterygota</taxon>
        <taxon>Neoptera</taxon>
        <taxon>Endopterygota</taxon>
        <taxon>Diptera</taxon>
        <taxon>Nematocera</taxon>
        <taxon>Sciaroidea</taxon>
        <taxon>Sciaridae</taxon>
        <taxon>Pseudolycoriella</taxon>
    </lineage>
</organism>
<dbReference type="GO" id="GO:0097542">
    <property type="term" value="C:ciliary tip"/>
    <property type="evidence" value="ECO:0007669"/>
    <property type="project" value="TreeGrafter"/>
</dbReference>
<evidence type="ECO:0000313" key="6">
    <source>
        <dbReference type="Proteomes" id="UP001151699"/>
    </source>
</evidence>
<feature type="non-terminal residue" evidence="5">
    <location>
        <position position="1"/>
    </location>
</feature>
<dbReference type="GO" id="GO:0060271">
    <property type="term" value="P:cilium assembly"/>
    <property type="evidence" value="ECO:0007669"/>
    <property type="project" value="InterPro"/>
</dbReference>
<dbReference type="Proteomes" id="UP001151699">
    <property type="component" value="Chromosome X"/>
</dbReference>
<dbReference type="GO" id="GO:0036064">
    <property type="term" value="C:ciliary basal body"/>
    <property type="evidence" value="ECO:0007669"/>
    <property type="project" value="InterPro"/>
</dbReference>
<dbReference type="AlphaFoldDB" id="A0A9Q0MUD2"/>
<feature type="region of interest" description="Disordered" evidence="4">
    <location>
        <begin position="388"/>
        <end position="409"/>
    </location>
</feature>
<keyword evidence="3" id="KW-0966">Cell projection</keyword>
<dbReference type="OrthoDB" id="538223at2759"/>
<dbReference type="GO" id="GO:0005813">
    <property type="term" value="C:centrosome"/>
    <property type="evidence" value="ECO:0007669"/>
    <property type="project" value="UniProtKB-SubCell"/>
</dbReference>
<dbReference type="Gene3D" id="1.25.10.10">
    <property type="entry name" value="Leucine-rich Repeat Variant"/>
    <property type="match status" value="1"/>
</dbReference>
<dbReference type="InterPro" id="IPR011989">
    <property type="entry name" value="ARM-like"/>
</dbReference>
<dbReference type="InterPro" id="IPR040369">
    <property type="entry name" value="ARMC9"/>
</dbReference>
<evidence type="ECO:0000256" key="1">
    <source>
        <dbReference type="ARBA" id="ARBA00004120"/>
    </source>
</evidence>
<evidence type="ECO:0000256" key="2">
    <source>
        <dbReference type="ARBA" id="ARBA00022794"/>
    </source>
</evidence>
<evidence type="ECO:0000256" key="3">
    <source>
        <dbReference type="ARBA" id="ARBA00023273"/>
    </source>
</evidence>
<reference evidence="5" key="1">
    <citation type="submission" date="2022-07" db="EMBL/GenBank/DDBJ databases">
        <authorList>
            <person name="Trinca V."/>
            <person name="Uliana J.V.C."/>
            <person name="Torres T.T."/>
            <person name="Ward R.J."/>
            <person name="Monesi N."/>
        </authorList>
    </citation>
    <scope>NUCLEOTIDE SEQUENCE</scope>
    <source>
        <strain evidence="5">HSMRA1968</strain>
        <tissue evidence="5">Whole embryos</tissue>
    </source>
</reference>
<keyword evidence="6" id="KW-1185">Reference proteome</keyword>
<protein>
    <submittedName>
        <fullName evidence="5">Uncharacterized protein</fullName>
    </submittedName>
</protein>
<evidence type="ECO:0000256" key="4">
    <source>
        <dbReference type="SAM" id="MobiDB-lite"/>
    </source>
</evidence>
<evidence type="ECO:0000313" key="5">
    <source>
        <dbReference type="EMBL" id="KAJ6637309.1"/>
    </source>
</evidence>
<sequence length="485" mass="55202">RTHSSKIDLNDSNFDLQTIKKCLENSPSAIKKFDQLQALVLKLSNQEPTERRATVQAIVDIDLFNLKGGTATTLKDLLWPVNTRTPHPLQTSAAKLLNVIVSHRIGRNYFNKLSIIKLLTWNATEAITDSMASNLLAAMRKLSLDRYQLVDMLKNGLIQWLINHMERFAFTATAFHMECASDLLRILMDIETATECSYVNVCHVIVVLVRCLNIQNEYVKVNLCHCLRVFLRNDIAIEIGNTINLLQIVEGHMKRLRKTANTKMKADLQFIRKLFLKYRKSLPNKVLTSSVDFSNQIRTMQFCRKNPNRTQTHIRQEFAEKKIMKKEGNDNGKLVASSSKDGTRFNENATRILFSNSNAVLDQRSSFLSSASKFMECKIKTIKTLDTTRSSNGSNREELVEMDESTSKLQTGEVNELSTHFSDLTSIAKDPNARNEILENESFINELCEKVFAKVGAMLQKENCCGPNCNMSFKPNREGEDDEKM</sequence>
<dbReference type="SUPFAM" id="SSF48371">
    <property type="entry name" value="ARM repeat"/>
    <property type="match status" value="1"/>
</dbReference>
<name>A0A9Q0MUD2_9DIPT</name>
<dbReference type="InterPro" id="IPR016024">
    <property type="entry name" value="ARM-type_fold"/>
</dbReference>
<dbReference type="PANTHER" id="PTHR14881">
    <property type="entry name" value="LISH DOMAIN-CONTAINING PROTEIN ARMC9"/>
    <property type="match status" value="1"/>
</dbReference>
<dbReference type="EMBL" id="WJQU01000003">
    <property type="protein sequence ID" value="KAJ6637309.1"/>
    <property type="molecule type" value="Genomic_DNA"/>
</dbReference>
<comment type="subcellular location">
    <subcellularLocation>
        <location evidence="1">Cytoplasm</location>
        <location evidence="1">Cytoskeleton</location>
        <location evidence="1">Cilium basal body</location>
    </subcellularLocation>
</comment>
<dbReference type="GO" id="GO:0005814">
    <property type="term" value="C:centriole"/>
    <property type="evidence" value="ECO:0007669"/>
    <property type="project" value="TreeGrafter"/>
</dbReference>
<accession>A0A9Q0MUD2</accession>
<dbReference type="PANTHER" id="PTHR14881:SF4">
    <property type="entry name" value="LISH DOMAIN-CONTAINING PROTEIN ARMC9"/>
    <property type="match status" value="1"/>
</dbReference>
<proteinExistence type="predicted"/>
<keyword evidence="2" id="KW-0970">Cilium biogenesis/degradation</keyword>
<gene>
    <name evidence="5" type="ORF">Bhyg_10039</name>
</gene>